<evidence type="ECO:0000259" key="3">
    <source>
        <dbReference type="PROSITE" id="PS50966"/>
    </source>
</evidence>
<keyword evidence="1" id="KW-0863">Zinc-finger</keyword>
<evidence type="ECO:0000256" key="1">
    <source>
        <dbReference type="PROSITE-ProRule" id="PRU00325"/>
    </source>
</evidence>
<dbReference type="EMBL" id="JBFDAA010000017">
    <property type="protein sequence ID" value="KAL1116589.1"/>
    <property type="molecule type" value="Genomic_DNA"/>
</dbReference>
<feature type="compositionally biased region" description="Basic and acidic residues" evidence="2">
    <location>
        <begin position="193"/>
        <end position="202"/>
    </location>
</feature>
<dbReference type="Pfam" id="PF04434">
    <property type="entry name" value="SWIM"/>
    <property type="match status" value="1"/>
</dbReference>
<feature type="region of interest" description="Disordered" evidence="2">
    <location>
        <begin position="172"/>
        <end position="202"/>
    </location>
</feature>
<name>A0ABD0XZC5_9HEMI</name>
<dbReference type="PROSITE" id="PS50966">
    <property type="entry name" value="ZF_SWIM"/>
    <property type="match status" value="1"/>
</dbReference>
<dbReference type="InterPro" id="IPR007527">
    <property type="entry name" value="Znf_SWIM"/>
</dbReference>
<evidence type="ECO:0000313" key="4">
    <source>
        <dbReference type="EMBL" id="KAL1116589.1"/>
    </source>
</evidence>
<dbReference type="PANTHER" id="PTHR21540">
    <property type="entry name" value="RING FINGER AND SWIM DOMAIN-CONTAINING PROTEIN 2"/>
    <property type="match status" value="1"/>
</dbReference>
<evidence type="ECO:0000313" key="5">
    <source>
        <dbReference type="Proteomes" id="UP001558652"/>
    </source>
</evidence>
<keyword evidence="5" id="KW-1185">Reference proteome</keyword>
<reference evidence="4 5" key="1">
    <citation type="submission" date="2024-07" db="EMBL/GenBank/DDBJ databases">
        <title>Chromosome-level genome assembly of the water stick insect Ranatra chinensis (Heteroptera: Nepidae).</title>
        <authorList>
            <person name="Liu X."/>
        </authorList>
    </citation>
    <scope>NUCLEOTIDE SEQUENCE [LARGE SCALE GENOMIC DNA]</scope>
    <source>
        <strain evidence="4">Cailab_2021Rc</strain>
        <tissue evidence="4">Muscle</tissue>
    </source>
</reference>
<dbReference type="GO" id="GO:0008270">
    <property type="term" value="F:zinc ion binding"/>
    <property type="evidence" value="ECO:0007669"/>
    <property type="project" value="UniProtKB-KW"/>
</dbReference>
<dbReference type="AlphaFoldDB" id="A0ABD0XZC5"/>
<comment type="caution">
    <text evidence="4">The sequence shown here is derived from an EMBL/GenBank/DDBJ whole genome shotgun (WGS) entry which is preliminary data.</text>
</comment>
<dbReference type="Proteomes" id="UP001558652">
    <property type="component" value="Unassembled WGS sequence"/>
</dbReference>
<dbReference type="InterPro" id="IPR039903">
    <property type="entry name" value="Zswim2"/>
</dbReference>
<evidence type="ECO:0000256" key="2">
    <source>
        <dbReference type="SAM" id="MobiDB-lite"/>
    </source>
</evidence>
<organism evidence="4 5">
    <name type="scientific">Ranatra chinensis</name>
    <dbReference type="NCBI Taxonomy" id="642074"/>
    <lineage>
        <taxon>Eukaryota</taxon>
        <taxon>Metazoa</taxon>
        <taxon>Ecdysozoa</taxon>
        <taxon>Arthropoda</taxon>
        <taxon>Hexapoda</taxon>
        <taxon>Insecta</taxon>
        <taxon>Pterygota</taxon>
        <taxon>Neoptera</taxon>
        <taxon>Paraneoptera</taxon>
        <taxon>Hemiptera</taxon>
        <taxon>Heteroptera</taxon>
        <taxon>Panheteroptera</taxon>
        <taxon>Nepomorpha</taxon>
        <taxon>Nepidae</taxon>
        <taxon>Ranatrinae</taxon>
        <taxon>Ranatra</taxon>
    </lineage>
</organism>
<keyword evidence="1" id="KW-0862">Zinc</keyword>
<proteinExistence type="predicted"/>
<gene>
    <name evidence="4" type="ORF">AAG570_005061</name>
</gene>
<accession>A0ABD0XZC5</accession>
<protein>
    <recommendedName>
        <fullName evidence="3">SWIM-type domain-containing protein</fullName>
    </recommendedName>
</protein>
<sequence length="202" mass="22383">MRPWRKLCPPAVRKSQQSALQTSSLFLVREAGPAAFIIEEESMREVTRVTLGDTHTCTCKQFKASKELCIHICWVLLKKLRLRTVDPLSFQVGLDQRELDNCLRGVHEWRPGVVGAGASIAETRGPGQPKPVRKRLVGDNDICPICLEEFSARRSPRSRAWGEAIGGTSRPVLVHDSTGVAPQASHGANVPSIREEGLRDRK</sequence>
<keyword evidence="1" id="KW-0479">Metal-binding</keyword>
<dbReference type="PANTHER" id="PTHR21540:SF3">
    <property type="entry name" value="E3 UBIQUITIN-PROTEIN LIGASE ZSWIM2"/>
    <property type="match status" value="1"/>
</dbReference>
<feature type="domain" description="SWIM-type" evidence="3">
    <location>
        <begin position="47"/>
        <end position="80"/>
    </location>
</feature>